<reference evidence="1 2" key="1">
    <citation type="submission" date="2018-12" db="EMBL/GenBank/DDBJ databases">
        <authorList>
            <consortium name="Pathogen Informatics"/>
        </authorList>
    </citation>
    <scope>NUCLEOTIDE SEQUENCE [LARGE SCALE GENOMIC DNA]</scope>
    <source>
        <strain evidence="1 2">NCTC8271</strain>
    </source>
</reference>
<dbReference type="AlphaFoldDB" id="A0A447PJM8"/>
<dbReference type="Proteomes" id="UP000273655">
    <property type="component" value="Chromosome 1"/>
</dbReference>
<name>A0A447PJM8_SALET</name>
<proteinExistence type="predicted"/>
<organism evidence="1 2">
    <name type="scientific">Salmonella enterica I</name>
    <dbReference type="NCBI Taxonomy" id="59201"/>
    <lineage>
        <taxon>Bacteria</taxon>
        <taxon>Pseudomonadati</taxon>
        <taxon>Pseudomonadota</taxon>
        <taxon>Gammaproteobacteria</taxon>
        <taxon>Enterobacterales</taxon>
        <taxon>Enterobacteriaceae</taxon>
        <taxon>Salmonella</taxon>
    </lineage>
</organism>
<accession>A0A447PJM8</accession>
<protein>
    <submittedName>
        <fullName evidence="1">Uncharacterized protein</fullName>
    </submittedName>
</protein>
<sequence length="93" mass="10615">MRYPIIDFNAGEIKRRHIFDARHIDPILIGIGSALMKSIYPAYRTEKMHRLARIEAIFGKLILPFSTLIPDSGADTATAPRIRQKEQLQRLAV</sequence>
<gene>
    <name evidence="1" type="ORF">NCTC8271_03159</name>
</gene>
<evidence type="ECO:0000313" key="2">
    <source>
        <dbReference type="Proteomes" id="UP000273655"/>
    </source>
</evidence>
<evidence type="ECO:0000313" key="1">
    <source>
        <dbReference type="EMBL" id="VEA38351.1"/>
    </source>
</evidence>
<dbReference type="EMBL" id="LR134148">
    <property type="protein sequence ID" value="VEA38351.1"/>
    <property type="molecule type" value="Genomic_DNA"/>
</dbReference>